<dbReference type="AlphaFoldDB" id="A0A6L4WN19"/>
<gene>
    <name evidence="3" type="ORF">GBG18_14190</name>
    <name evidence="2" type="ORF">GBG19_16535</name>
</gene>
<keyword evidence="1" id="KW-0472">Membrane</keyword>
<accession>A0A6L4WN19</accession>
<keyword evidence="1" id="KW-0812">Transmembrane</keyword>
<dbReference type="Proteomes" id="UP000461010">
    <property type="component" value="Unassembled WGS sequence"/>
</dbReference>
<proteinExistence type="predicted"/>
<evidence type="ECO:0000313" key="2">
    <source>
        <dbReference type="EMBL" id="KAB7881234.1"/>
    </source>
</evidence>
<evidence type="ECO:0000313" key="4">
    <source>
        <dbReference type="Proteomes" id="UP000461010"/>
    </source>
</evidence>
<dbReference type="EMBL" id="WFKK01000139">
    <property type="protein sequence ID" value="KAB7881234.1"/>
    <property type="molecule type" value="Genomic_DNA"/>
</dbReference>
<organism evidence="2 5">
    <name type="scientific">Poseidonibacter ostreae</name>
    <dbReference type="NCBI Taxonomy" id="2654171"/>
    <lineage>
        <taxon>Bacteria</taxon>
        <taxon>Pseudomonadati</taxon>
        <taxon>Campylobacterota</taxon>
        <taxon>Epsilonproteobacteria</taxon>
        <taxon>Campylobacterales</taxon>
        <taxon>Arcobacteraceae</taxon>
        <taxon>Poseidonibacter</taxon>
    </lineage>
</organism>
<protein>
    <submittedName>
        <fullName evidence="2">Uncharacterized protein</fullName>
    </submittedName>
</protein>
<dbReference type="EMBL" id="WFKJ01000066">
    <property type="protein sequence ID" value="KAB7887214.1"/>
    <property type="molecule type" value="Genomic_DNA"/>
</dbReference>
<keyword evidence="4" id="KW-1185">Reference proteome</keyword>
<dbReference type="Proteomes" id="UP000472839">
    <property type="component" value="Unassembled WGS sequence"/>
</dbReference>
<dbReference type="RefSeq" id="WP_152192129.1">
    <property type="nucleotide sequence ID" value="NZ_WFKJ01000066.1"/>
</dbReference>
<evidence type="ECO:0000313" key="3">
    <source>
        <dbReference type="EMBL" id="KAB7887214.1"/>
    </source>
</evidence>
<evidence type="ECO:0000313" key="5">
    <source>
        <dbReference type="Proteomes" id="UP000472839"/>
    </source>
</evidence>
<feature type="transmembrane region" description="Helical" evidence="1">
    <location>
        <begin position="12"/>
        <end position="32"/>
    </location>
</feature>
<comment type="caution">
    <text evidence="2">The sequence shown here is derived from an EMBL/GenBank/DDBJ whole genome shotgun (WGS) entry which is preliminary data.</text>
</comment>
<keyword evidence="1" id="KW-1133">Transmembrane helix</keyword>
<sequence>MEATTLQIVDVVGTWIASIGTVGAVITSLWIANNSNKVKLNVSASARVLIDSTRNGNPSLCYISIVNIGNKIAKINSIGWKIKRGKNKQEFFQNTNGSIADKVPLTLQEGDDATITIEFNGEANWLESITKAIQGYSIKDLKLVVVTNTENFEVFIDESLVKEIMKERKRLSEL</sequence>
<name>A0A6L4WN19_9BACT</name>
<evidence type="ECO:0000256" key="1">
    <source>
        <dbReference type="SAM" id="Phobius"/>
    </source>
</evidence>
<reference evidence="4 5" key="1">
    <citation type="submission" date="2019-10" db="EMBL/GenBank/DDBJ databases">
        <title>Poseidonibacter ostreae sp. nov., isolated from the gut of the Ostrea denselamellosa.</title>
        <authorList>
            <person name="Choi A."/>
        </authorList>
    </citation>
    <scope>NUCLEOTIDE SEQUENCE [LARGE SCALE GENOMIC DNA]</scope>
    <source>
        <strain evidence="2 5">SJOD-M-33</strain>
        <strain evidence="3 4">SJOD-M-5</strain>
    </source>
</reference>